<dbReference type="STRING" id="765257.A0A0C9Y045"/>
<feature type="non-terminal residue" evidence="1">
    <location>
        <position position="1"/>
    </location>
</feature>
<reference evidence="2" key="2">
    <citation type="submission" date="2015-01" db="EMBL/GenBank/DDBJ databases">
        <title>Evolutionary Origins and Diversification of the Mycorrhizal Mutualists.</title>
        <authorList>
            <consortium name="DOE Joint Genome Institute"/>
            <consortium name="Mycorrhizal Genomics Consortium"/>
            <person name="Kohler A."/>
            <person name="Kuo A."/>
            <person name="Nagy L.G."/>
            <person name="Floudas D."/>
            <person name="Copeland A."/>
            <person name="Barry K.W."/>
            <person name="Cichocki N."/>
            <person name="Veneault-Fourrey C."/>
            <person name="LaButti K."/>
            <person name="Lindquist E.A."/>
            <person name="Lipzen A."/>
            <person name="Lundell T."/>
            <person name="Morin E."/>
            <person name="Murat C."/>
            <person name="Riley R."/>
            <person name="Ohm R."/>
            <person name="Sun H."/>
            <person name="Tunlid A."/>
            <person name="Henrissat B."/>
            <person name="Grigoriev I.V."/>
            <person name="Hibbett D.S."/>
            <person name="Martin F."/>
        </authorList>
    </citation>
    <scope>NUCLEOTIDE SEQUENCE [LARGE SCALE GENOMIC DNA]</scope>
    <source>
        <strain evidence="2">441</strain>
    </source>
</reference>
<dbReference type="Proteomes" id="UP000054018">
    <property type="component" value="Unassembled WGS sequence"/>
</dbReference>
<keyword evidence="2" id="KW-1185">Reference proteome</keyword>
<protein>
    <submittedName>
        <fullName evidence="1">Uncharacterized protein</fullName>
    </submittedName>
</protein>
<name>A0A0C9Y045_9AGAM</name>
<sequence length="282" mass="32853">FHFVPYELQWQPTHKDRDMKVYGELFTSTAFLEAHQELQDSPPTLGCSLPRVVAVLMFWSDSTQLTQFGSAKLWPLYVFFGNKSKYRRCQPSNHSCSHTAYFQVLPDEFKDFLTEQFGGKYPGEVLLTHCNREFFHEQWKKLLDDDFIEAYKHGMAIMCCDGIKRRFYPQIFTYSANYPEKVLIASIRNLGVCPCPRCTIPMMEVPNMGTRQDMLQRQQLSCVDDFARQKRDNYAVNTPQVEALLRDESLVPVSNAFSDRLCALGFNFFLMLVVDLLHEFEL</sequence>
<dbReference type="InterPro" id="IPR041078">
    <property type="entry name" value="Plavaka"/>
</dbReference>
<feature type="non-terminal residue" evidence="1">
    <location>
        <position position="282"/>
    </location>
</feature>
<dbReference type="Pfam" id="PF18759">
    <property type="entry name" value="Plavaka"/>
    <property type="match status" value="1"/>
</dbReference>
<organism evidence="1 2">
    <name type="scientific">Pisolithus microcarpus 441</name>
    <dbReference type="NCBI Taxonomy" id="765257"/>
    <lineage>
        <taxon>Eukaryota</taxon>
        <taxon>Fungi</taxon>
        <taxon>Dikarya</taxon>
        <taxon>Basidiomycota</taxon>
        <taxon>Agaricomycotina</taxon>
        <taxon>Agaricomycetes</taxon>
        <taxon>Agaricomycetidae</taxon>
        <taxon>Boletales</taxon>
        <taxon>Sclerodermatineae</taxon>
        <taxon>Pisolithaceae</taxon>
        <taxon>Pisolithus</taxon>
    </lineage>
</organism>
<reference evidence="1 2" key="1">
    <citation type="submission" date="2014-04" db="EMBL/GenBank/DDBJ databases">
        <authorList>
            <consortium name="DOE Joint Genome Institute"/>
            <person name="Kuo A."/>
            <person name="Kohler A."/>
            <person name="Costa M.D."/>
            <person name="Nagy L.G."/>
            <person name="Floudas D."/>
            <person name="Copeland A."/>
            <person name="Barry K.W."/>
            <person name="Cichocki N."/>
            <person name="Veneault-Fourrey C."/>
            <person name="LaButti K."/>
            <person name="Lindquist E.A."/>
            <person name="Lipzen A."/>
            <person name="Lundell T."/>
            <person name="Morin E."/>
            <person name="Murat C."/>
            <person name="Sun H."/>
            <person name="Tunlid A."/>
            <person name="Henrissat B."/>
            <person name="Grigoriev I.V."/>
            <person name="Hibbett D.S."/>
            <person name="Martin F."/>
            <person name="Nordberg H.P."/>
            <person name="Cantor M.N."/>
            <person name="Hua S.X."/>
        </authorList>
    </citation>
    <scope>NUCLEOTIDE SEQUENCE [LARGE SCALE GENOMIC DNA]</scope>
    <source>
        <strain evidence="1 2">441</strain>
    </source>
</reference>
<dbReference type="HOGENOM" id="CLU_002498_2_1_1"/>
<dbReference type="EMBL" id="KN834629">
    <property type="protein sequence ID" value="KIK10501.1"/>
    <property type="molecule type" value="Genomic_DNA"/>
</dbReference>
<evidence type="ECO:0000313" key="2">
    <source>
        <dbReference type="Proteomes" id="UP000054018"/>
    </source>
</evidence>
<dbReference type="OrthoDB" id="3208495at2759"/>
<accession>A0A0C9Y045</accession>
<dbReference type="AlphaFoldDB" id="A0A0C9Y045"/>
<evidence type="ECO:0000313" key="1">
    <source>
        <dbReference type="EMBL" id="KIK10501.1"/>
    </source>
</evidence>
<proteinExistence type="predicted"/>
<gene>
    <name evidence="1" type="ORF">PISMIDRAFT_72296</name>
</gene>